<evidence type="ECO:0000256" key="5">
    <source>
        <dbReference type="ARBA" id="ARBA00023125"/>
    </source>
</evidence>
<evidence type="ECO:0000256" key="3">
    <source>
        <dbReference type="ARBA" id="ARBA00022679"/>
    </source>
</evidence>
<dbReference type="Proteomes" id="UP000610303">
    <property type="component" value="Unassembled WGS sequence"/>
</dbReference>
<evidence type="ECO:0000313" key="9">
    <source>
        <dbReference type="EMBL" id="GGR34364.1"/>
    </source>
</evidence>
<organism evidence="9 10">
    <name type="scientific">Agromyces mediolanus</name>
    <name type="common">Corynebacterium mediolanum</name>
    <dbReference type="NCBI Taxonomy" id="41986"/>
    <lineage>
        <taxon>Bacteria</taxon>
        <taxon>Bacillati</taxon>
        <taxon>Actinomycetota</taxon>
        <taxon>Actinomycetes</taxon>
        <taxon>Micrococcales</taxon>
        <taxon>Microbacteriaceae</taxon>
        <taxon>Agromyces</taxon>
    </lineage>
</organism>
<reference evidence="9" key="1">
    <citation type="journal article" date="2014" name="Int. J. Syst. Evol. Microbiol.">
        <title>Complete genome sequence of Corynebacterium casei LMG S-19264T (=DSM 44701T), isolated from a smear-ripened cheese.</title>
        <authorList>
            <consortium name="US DOE Joint Genome Institute (JGI-PGF)"/>
            <person name="Walter F."/>
            <person name="Albersmeier A."/>
            <person name="Kalinowski J."/>
            <person name="Ruckert C."/>
        </authorList>
    </citation>
    <scope>NUCLEOTIDE SEQUENCE</scope>
    <source>
        <strain evidence="9">JCM 3346</strain>
    </source>
</reference>
<comment type="caution">
    <text evidence="9">The sequence shown here is derived from an EMBL/GenBank/DDBJ whole genome shotgun (WGS) entry which is preliminary data.</text>
</comment>
<dbReference type="Pfam" id="PF14487">
    <property type="entry name" value="DarT"/>
    <property type="match status" value="1"/>
</dbReference>
<evidence type="ECO:0000259" key="8">
    <source>
        <dbReference type="PROSITE" id="PS52018"/>
    </source>
</evidence>
<evidence type="ECO:0000313" key="10">
    <source>
        <dbReference type="Proteomes" id="UP000610303"/>
    </source>
</evidence>
<feature type="active site" evidence="6">
    <location>
        <position position="229"/>
    </location>
</feature>
<dbReference type="InterPro" id="IPR029494">
    <property type="entry name" value="DarT"/>
</dbReference>
<feature type="active site" description="Proton acceptor" evidence="6">
    <location>
        <position position="117"/>
    </location>
</feature>
<sequence>MADECIHGFDDGLCAICFPPKAPEPAPQPEPAARASRVPGRRPSAASLRAPVAKPARAKAGAGALSAPPIDAGAVRIYHVTHLDNLARILGAGALVPDAAGAAPLVDLSAPAVREFRRARAVDGTDAVIADYVPFLLTPDALVWNAVREGTPDPRLTAEAVERPAADHVMLVSSVAAARGAATADGAVAVSDVDAALPGAELAVAWPAVERMLRLLAHEQEAARLRTAEFLVRGEVPLERIALIAVGNERVRDRVRAALSAVGAKTRIAVYPPWFLPAED</sequence>
<dbReference type="GO" id="GO:0016779">
    <property type="term" value="F:nucleotidyltransferase activity"/>
    <property type="evidence" value="ECO:0007669"/>
    <property type="project" value="UniProtKB-UniRule"/>
</dbReference>
<name>A0A918FF57_AGRME</name>
<dbReference type="RefSeq" id="WP_189086261.1">
    <property type="nucleotide sequence ID" value="NZ_BMRJ01000004.1"/>
</dbReference>
<keyword evidence="5 6" id="KW-0238">DNA-binding</keyword>
<keyword evidence="10" id="KW-1185">Reference proteome</keyword>
<dbReference type="EMBL" id="BMRJ01000004">
    <property type="protein sequence ID" value="GGR34364.1"/>
    <property type="molecule type" value="Genomic_DNA"/>
</dbReference>
<dbReference type="PROSITE" id="PS52018">
    <property type="entry name" value="DART"/>
    <property type="match status" value="1"/>
</dbReference>
<keyword evidence="4 6" id="KW-0548">Nucleotidyltransferase</keyword>
<dbReference type="AlphaFoldDB" id="A0A918FF57"/>
<proteinExistence type="inferred from homology"/>
<evidence type="ECO:0000256" key="7">
    <source>
        <dbReference type="SAM" id="MobiDB-lite"/>
    </source>
</evidence>
<evidence type="ECO:0000256" key="4">
    <source>
        <dbReference type="ARBA" id="ARBA00022695"/>
    </source>
</evidence>
<comment type="similarity">
    <text evidence="6">Belongs to the DarT ADP-ribosyltransferase family.</text>
</comment>
<evidence type="ECO:0000256" key="2">
    <source>
        <dbReference type="ARBA" id="ARBA00022676"/>
    </source>
</evidence>
<gene>
    <name evidence="9" type="ORF">GCM10010196_30490</name>
</gene>
<keyword evidence="1 6" id="KW-1277">Toxin-antitoxin system</keyword>
<protein>
    <recommendedName>
        <fullName evidence="8">DarT domain-containing protein</fullName>
    </recommendedName>
</protein>
<evidence type="ECO:0000256" key="1">
    <source>
        <dbReference type="ARBA" id="ARBA00022649"/>
    </source>
</evidence>
<reference evidence="9" key="2">
    <citation type="submission" date="2020-09" db="EMBL/GenBank/DDBJ databases">
        <authorList>
            <person name="Sun Q."/>
            <person name="Ohkuma M."/>
        </authorList>
    </citation>
    <scope>NUCLEOTIDE SEQUENCE</scope>
    <source>
        <strain evidence="9">JCM 3346</strain>
    </source>
</reference>
<dbReference type="GO" id="GO:0016757">
    <property type="term" value="F:glycosyltransferase activity"/>
    <property type="evidence" value="ECO:0007669"/>
    <property type="project" value="UniProtKB-UniRule"/>
</dbReference>
<comment type="caution">
    <text evidence="6">Lacks conserved residue(s) required for the propagation of feature annotation.</text>
</comment>
<comment type="catalytic activity">
    <reaction evidence="6">
        <text>a thymidine in DNA + NAD(+) = an N-(ADP-alpha-D-ribosyl)-thymidine in DNA + nicotinamide + H(+)</text>
        <dbReference type="Rhea" id="RHEA:71651"/>
        <dbReference type="Rhea" id="RHEA-COMP:13556"/>
        <dbReference type="Rhea" id="RHEA-COMP:18051"/>
        <dbReference type="ChEBI" id="CHEBI:15378"/>
        <dbReference type="ChEBI" id="CHEBI:17154"/>
        <dbReference type="ChEBI" id="CHEBI:57540"/>
        <dbReference type="ChEBI" id="CHEBI:137386"/>
        <dbReference type="ChEBI" id="CHEBI:191199"/>
    </reaction>
</comment>
<keyword evidence="3 6" id="KW-0808">Transferase</keyword>
<feature type="binding site" evidence="6">
    <location>
        <begin position="79"/>
        <end position="81"/>
    </location>
    <ligand>
        <name>NAD(+)</name>
        <dbReference type="ChEBI" id="CHEBI:57540"/>
    </ligand>
</feature>
<feature type="domain" description="DarT" evidence="8">
    <location>
        <begin position="75"/>
        <end position="276"/>
    </location>
</feature>
<evidence type="ECO:0000256" key="6">
    <source>
        <dbReference type="PROSITE-ProRule" id="PRU01362"/>
    </source>
</evidence>
<feature type="binding site" evidence="6">
    <location>
        <position position="117"/>
    </location>
    <ligand>
        <name>NAD(+)</name>
        <dbReference type="ChEBI" id="CHEBI:57540"/>
    </ligand>
</feature>
<feature type="region of interest" description="Disordered" evidence="7">
    <location>
        <begin position="24"/>
        <end position="52"/>
    </location>
</feature>
<keyword evidence="2 6" id="KW-0328">Glycosyltransferase</keyword>
<dbReference type="GO" id="GO:0003677">
    <property type="term" value="F:DNA binding"/>
    <property type="evidence" value="ECO:0007669"/>
    <property type="project" value="UniProtKB-UniRule"/>
</dbReference>
<accession>A0A918FF57</accession>